<organism evidence="2 3">
    <name type="scientific">Pseudoclavibacter terrae</name>
    <dbReference type="NCBI Taxonomy" id="1530195"/>
    <lineage>
        <taxon>Bacteria</taxon>
        <taxon>Bacillati</taxon>
        <taxon>Actinomycetota</taxon>
        <taxon>Actinomycetes</taxon>
        <taxon>Micrococcales</taxon>
        <taxon>Microbacteriaceae</taxon>
        <taxon>Pseudoclavibacter</taxon>
    </lineage>
</organism>
<evidence type="ECO:0000313" key="3">
    <source>
        <dbReference type="Proteomes" id="UP000490386"/>
    </source>
</evidence>
<evidence type="ECO:0000256" key="1">
    <source>
        <dbReference type="SAM" id="MobiDB-lite"/>
    </source>
</evidence>
<protein>
    <submittedName>
        <fullName evidence="2">Uncharacterized protein</fullName>
    </submittedName>
</protein>
<dbReference type="EMBL" id="WBJX01000002">
    <property type="protein sequence ID" value="KAB1638578.1"/>
    <property type="molecule type" value="Genomic_DNA"/>
</dbReference>
<reference evidence="2 3" key="1">
    <citation type="submission" date="2019-09" db="EMBL/GenBank/DDBJ databases">
        <title>Phylogeny of genus Pseudoclavibacter and closely related genus.</title>
        <authorList>
            <person name="Li Y."/>
        </authorList>
    </citation>
    <scope>NUCLEOTIDE SEQUENCE [LARGE SCALE GENOMIC DNA]</scope>
    <source>
        <strain evidence="2 3">THG-MD12</strain>
    </source>
</reference>
<gene>
    <name evidence="2" type="ORF">F8O03_09385</name>
</gene>
<accession>A0A7J5B3W2</accession>
<feature type="region of interest" description="Disordered" evidence="1">
    <location>
        <begin position="40"/>
        <end position="60"/>
    </location>
</feature>
<proteinExistence type="predicted"/>
<dbReference type="RefSeq" id="WP_151423596.1">
    <property type="nucleotide sequence ID" value="NZ_WBJX01000002.1"/>
</dbReference>
<sequence>MRASTSATVMLARSTSAMRPLLVAGAHVYDEVVHAATTREDWEDRVPGTSLGNDDGDPVVDVGEIVRDDAGGDLEDEAGLLVETGGLKIDAEHEGRVRGVSAHAPLRGPLEPSTREHGAETALANSGH</sequence>
<dbReference type="AlphaFoldDB" id="A0A7J5B3W2"/>
<evidence type="ECO:0000313" key="2">
    <source>
        <dbReference type="EMBL" id="KAB1638578.1"/>
    </source>
</evidence>
<feature type="region of interest" description="Disordered" evidence="1">
    <location>
        <begin position="98"/>
        <end position="128"/>
    </location>
</feature>
<dbReference type="Proteomes" id="UP000490386">
    <property type="component" value="Unassembled WGS sequence"/>
</dbReference>
<keyword evidence="3" id="KW-1185">Reference proteome</keyword>
<name>A0A7J5B3W2_9MICO</name>
<comment type="caution">
    <text evidence="2">The sequence shown here is derived from an EMBL/GenBank/DDBJ whole genome shotgun (WGS) entry which is preliminary data.</text>
</comment>